<dbReference type="Gene3D" id="4.10.240.10">
    <property type="entry name" value="Zn(2)-C6 fungal-type DNA-binding domain"/>
    <property type="match status" value="1"/>
</dbReference>
<dbReference type="Pfam" id="PF00172">
    <property type="entry name" value="Zn_clus"/>
    <property type="match status" value="1"/>
</dbReference>
<keyword evidence="2" id="KW-1185">Reference proteome</keyword>
<dbReference type="InterPro" id="IPR036864">
    <property type="entry name" value="Zn2-C6_fun-type_DNA-bd_sf"/>
</dbReference>
<evidence type="ECO:0000313" key="1">
    <source>
        <dbReference type="EMBL" id="RUP49261.1"/>
    </source>
</evidence>
<dbReference type="OrthoDB" id="10261408at2759"/>
<organism evidence="1 2">
    <name type="scientific">Jimgerdemannia flammicorona</name>
    <dbReference type="NCBI Taxonomy" id="994334"/>
    <lineage>
        <taxon>Eukaryota</taxon>
        <taxon>Fungi</taxon>
        <taxon>Fungi incertae sedis</taxon>
        <taxon>Mucoromycota</taxon>
        <taxon>Mucoromycotina</taxon>
        <taxon>Endogonomycetes</taxon>
        <taxon>Endogonales</taxon>
        <taxon>Endogonaceae</taxon>
        <taxon>Jimgerdemannia</taxon>
    </lineage>
</organism>
<reference evidence="1 2" key="1">
    <citation type="journal article" date="2018" name="New Phytol.">
        <title>Phylogenomics of Endogonaceae and evolution of mycorrhizas within Mucoromycota.</title>
        <authorList>
            <person name="Chang Y."/>
            <person name="Desiro A."/>
            <person name="Na H."/>
            <person name="Sandor L."/>
            <person name="Lipzen A."/>
            <person name="Clum A."/>
            <person name="Barry K."/>
            <person name="Grigoriev I.V."/>
            <person name="Martin F.M."/>
            <person name="Stajich J.E."/>
            <person name="Smith M.E."/>
            <person name="Bonito G."/>
            <person name="Spatafora J.W."/>
        </authorList>
    </citation>
    <scope>NUCLEOTIDE SEQUENCE [LARGE SCALE GENOMIC DNA]</scope>
    <source>
        <strain evidence="1 2">GMNB39</strain>
    </source>
</reference>
<proteinExistence type="predicted"/>
<dbReference type="Proteomes" id="UP000268093">
    <property type="component" value="Unassembled WGS sequence"/>
</dbReference>
<dbReference type="CDD" id="cd00067">
    <property type="entry name" value="GAL4"/>
    <property type="match status" value="1"/>
</dbReference>
<gene>
    <name evidence="1" type="ORF">BC936DRAFT_142919</name>
</gene>
<dbReference type="InterPro" id="IPR001138">
    <property type="entry name" value="Zn2Cys6_DnaBD"/>
</dbReference>
<dbReference type="SUPFAM" id="SSF57701">
    <property type="entry name" value="Zn2/Cys6 DNA-binding domain"/>
    <property type="match status" value="1"/>
</dbReference>
<comment type="caution">
    <text evidence="1">The sequence shown here is derived from an EMBL/GenBank/DDBJ whole genome shotgun (WGS) entry which is preliminary data.</text>
</comment>
<sequence length="224" mass="24789">MSNNPNDPKVARHNDGRHVLQTNHRPTAPHGLATNTIAMPPAETYEPLPVMRNGYMLPVGHRPTCIYAPMIEMTNPTTQLRNMGTEALYGSSRTTTFSTSSVGTSTASGLSLPDTPLDIKFENPGEKKVENTKKPRAVEACAICRRGKRRCEGGIPCILCVKKNQACSLQHLEQMASPLHKPTPPNPPFDWSGEADAGHELQFKQEDDGHELYLNENDDHWCHL</sequence>
<name>A0A433DEJ8_9FUNG</name>
<dbReference type="PROSITE" id="PS00463">
    <property type="entry name" value="ZN2_CY6_FUNGAL_1"/>
    <property type="match status" value="1"/>
</dbReference>
<dbReference type="SMART" id="SM00066">
    <property type="entry name" value="GAL4"/>
    <property type="match status" value="1"/>
</dbReference>
<dbReference type="PROSITE" id="PS50048">
    <property type="entry name" value="ZN2_CY6_FUNGAL_2"/>
    <property type="match status" value="1"/>
</dbReference>
<dbReference type="EMBL" id="RBNI01002456">
    <property type="protein sequence ID" value="RUP49261.1"/>
    <property type="molecule type" value="Genomic_DNA"/>
</dbReference>
<dbReference type="GO" id="GO:0008270">
    <property type="term" value="F:zinc ion binding"/>
    <property type="evidence" value="ECO:0007669"/>
    <property type="project" value="InterPro"/>
</dbReference>
<protein>
    <submittedName>
        <fullName evidence="1">Uncharacterized protein</fullName>
    </submittedName>
</protein>
<accession>A0A433DEJ8</accession>
<dbReference type="AlphaFoldDB" id="A0A433DEJ8"/>
<dbReference type="GO" id="GO:0000981">
    <property type="term" value="F:DNA-binding transcription factor activity, RNA polymerase II-specific"/>
    <property type="evidence" value="ECO:0007669"/>
    <property type="project" value="InterPro"/>
</dbReference>
<evidence type="ECO:0000313" key="2">
    <source>
        <dbReference type="Proteomes" id="UP000268093"/>
    </source>
</evidence>